<dbReference type="Pfam" id="PF12911">
    <property type="entry name" value="OppC_N"/>
    <property type="match status" value="1"/>
</dbReference>
<keyword evidence="5 7" id="KW-1133">Transmembrane helix</keyword>
<dbReference type="AlphaFoldDB" id="A0AAE4Z8N1"/>
<feature type="transmembrane region" description="Helical" evidence="7">
    <location>
        <begin position="339"/>
        <end position="362"/>
    </location>
</feature>
<evidence type="ECO:0000256" key="7">
    <source>
        <dbReference type="RuleBase" id="RU363032"/>
    </source>
</evidence>
<protein>
    <submittedName>
        <fullName evidence="9">ABC transporter permease</fullName>
    </submittedName>
</protein>
<proteinExistence type="inferred from homology"/>
<keyword evidence="3" id="KW-1003">Cell membrane</keyword>
<name>A0AAE4Z8N1_9BACT</name>
<feature type="transmembrane region" description="Helical" evidence="7">
    <location>
        <begin position="60"/>
        <end position="79"/>
    </location>
</feature>
<comment type="caution">
    <text evidence="9">The sequence shown here is derived from an EMBL/GenBank/DDBJ whole genome shotgun (WGS) entry which is preliminary data.</text>
</comment>
<sequence length="375" mass="40010">MTDPTGRRIPRIAALLPGLPLLLQGRRRAGLSLLALGVLTIAVAVTGADRILAAFSARRVDSWLALVTLLACAALAWSVGLAPERFHRLATGAAASHWRPAWREFRRNRLAILGLYLLALICLATLLAPFLTGYGPGEIGDIQATRHLAPSLEHPLGTDKFGRDVLTRILYGARVSLSIGFVAVTISITLGTLVGAVAGYAGGAVDNLLMRFVDMLISFPRLVLLITVIALFDASLILIVLILGLTLWPSTARIVRGDVLSVREREFVEAARALGLSAPRIVFRHIIPNVMGPVIVAATLGLGNIILIEAGLSFLGLGVQPPTPSWGVIIREGHQFLTSAPWVTTFAGLAIVVTVIAFNLVGDGLRDALDPRLNR</sequence>
<dbReference type="InterPro" id="IPR025966">
    <property type="entry name" value="OppC_N"/>
</dbReference>
<evidence type="ECO:0000256" key="3">
    <source>
        <dbReference type="ARBA" id="ARBA00022475"/>
    </source>
</evidence>
<evidence type="ECO:0000256" key="6">
    <source>
        <dbReference type="ARBA" id="ARBA00023136"/>
    </source>
</evidence>
<dbReference type="EMBL" id="JAACAK010000070">
    <property type="protein sequence ID" value="NIR75304.1"/>
    <property type="molecule type" value="Genomic_DNA"/>
</dbReference>
<keyword evidence="6 7" id="KW-0472">Membrane</keyword>
<dbReference type="GO" id="GO:0055085">
    <property type="term" value="P:transmembrane transport"/>
    <property type="evidence" value="ECO:0007669"/>
    <property type="project" value="InterPro"/>
</dbReference>
<reference evidence="9 10" key="1">
    <citation type="submission" date="2020-01" db="EMBL/GenBank/DDBJ databases">
        <title>Genomes assembled from Gulf of Kutch pelagic sediment metagenomes.</title>
        <authorList>
            <person name="Chandrashekar M."/>
            <person name="Mahajan M.S."/>
            <person name="Dave K.J."/>
            <person name="Vatsa P."/>
            <person name="Nathani N.M."/>
        </authorList>
    </citation>
    <scope>NUCLEOTIDE SEQUENCE [LARGE SCALE GENOMIC DNA]</scope>
    <source>
        <strain evidence="9">KS3-K002</strain>
    </source>
</reference>
<comment type="similarity">
    <text evidence="7">Belongs to the binding-protein-dependent transport system permease family.</text>
</comment>
<evidence type="ECO:0000256" key="2">
    <source>
        <dbReference type="ARBA" id="ARBA00022448"/>
    </source>
</evidence>
<dbReference type="InterPro" id="IPR050366">
    <property type="entry name" value="BP-dependent_transpt_permease"/>
</dbReference>
<accession>A0AAE4Z8N1</accession>
<evidence type="ECO:0000256" key="1">
    <source>
        <dbReference type="ARBA" id="ARBA00004651"/>
    </source>
</evidence>
<dbReference type="Pfam" id="PF00528">
    <property type="entry name" value="BPD_transp_1"/>
    <property type="match status" value="1"/>
</dbReference>
<evidence type="ECO:0000256" key="4">
    <source>
        <dbReference type="ARBA" id="ARBA00022692"/>
    </source>
</evidence>
<dbReference type="PANTHER" id="PTHR43386">
    <property type="entry name" value="OLIGOPEPTIDE TRANSPORT SYSTEM PERMEASE PROTEIN APPC"/>
    <property type="match status" value="1"/>
</dbReference>
<feature type="transmembrane region" description="Helical" evidence="7">
    <location>
        <begin position="177"/>
        <end position="202"/>
    </location>
</feature>
<dbReference type="GO" id="GO:0005886">
    <property type="term" value="C:plasma membrane"/>
    <property type="evidence" value="ECO:0007669"/>
    <property type="project" value="UniProtKB-SubCell"/>
</dbReference>
<gene>
    <name evidence="9" type="ORF">GWO12_09370</name>
</gene>
<keyword evidence="2 7" id="KW-0813">Transport</keyword>
<evidence type="ECO:0000259" key="8">
    <source>
        <dbReference type="PROSITE" id="PS50928"/>
    </source>
</evidence>
<dbReference type="PANTHER" id="PTHR43386:SF1">
    <property type="entry name" value="D,D-DIPEPTIDE TRANSPORT SYSTEM PERMEASE PROTEIN DDPC-RELATED"/>
    <property type="match status" value="1"/>
</dbReference>
<dbReference type="CDD" id="cd06261">
    <property type="entry name" value="TM_PBP2"/>
    <property type="match status" value="1"/>
</dbReference>
<evidence type="ECO:0000313" key="9">
    <source>
        <dbReference type="EMBL" id="NIR75304.1"/>
    </source>
</evidence>
<evidence type="ECO:0000256" key="5">
    <source>
        <dbReference type="ARBA" id="ARBA00022989"/>
    </source>
</evidence>
<feature type="transmembrane region" description="Helical" evidence="7">
    <location>
        <begin position="222"/>
        <end position="248"/>
    </location>
</feature>
<feature type="transmembrane region" description="Helical" evidence="7">
    <location>
        <begin position="110"/>
        <end position="131"/>
    </location>
</feature>
<feature type="transmembrane region" description="Helical" evidence="7">
    <location>
        <begin position="294"/>
        <end position="319"/>
    </location>
</feature>
<dbReference type="Proteomes" id="UP000702544">
    <property type="component" value="Unassembled WGS sequence"/>
</dbReference>
<dbReference type="SUPFAM" id="SSF161098">
    <property type="entry name" value="MetI-like"/>
    <property type="match status" value="1"/>
</dbReference>
<dbReference type="InterPro" id="IPR000515">
    <property type="entry name" value="MetI-like"/>
</dbReference>
<dbReference type="Gene3D" id="1.10.3720.10">
    <property type="entry name" value="MetI-like"/>
    <property type="match status" value="1"/>
</dbReference>
<keyword evidence="4 7" id="KW-0812">Transmembrane</keyword>
<feature type="transmembrane region" description="Helical" evidence="7">
    <location>
        <begin position="29"/>
        <end position="48"/>
    </location>
</feature>
<evidence type="ECO:0000313" key="10">
    <source>
        <dbReference type="Proteomes" id="UP000702544"/>
    </source>
</evidence>
<organism evidence="9 10">
    <name type="scientific">Candidatus Kutchimonas denitrificans</name>
    <dbReference type="NCBI Taxonomy" id="3056748"/>
    <lineage>
        <taxon>Bacteria</taxon>
        <taxon>Pseudomonadati</taxon>
        <taxon>Gemmatimonadota</taxon>
        <taxon>Gemmatimonadia</taxon>
        <taxon>Candidatus Palauibacterales</taxon>
        <taxon>Candidatus Palauibacteraceae</taxon>
        <taxon>Candidatus Kutchimonas</taxon>
    </lineage>
</organism>
<dbReference type="InterPro" id="IPR035906">
    <property type="entry name" value="MetI-like_sf"/>
</dbReference>
<comment type="subcellular location">
    <subcellularLocation>
        <location evidence="1 7">Cell membrane</location>
        <topology evidence="1 7">Multi-pass membrane protein</topology>
    </subcellularLocation>
</comment>
<feature type="domain" description="ABC transmembrane type-1" evidence="8">
    <location>
        <begin position="173"/>
        <end position="362"/>
    </location>
</feature>
<dbReference type="PROSITE" id="PS50928">
    <property type="entry name" value="ABC_TM1"/>
    <property type="match status" value="1"/>
</dbReference>